<name>A0A834NCG4_VESVU</name>
<reference evidence="1" key="1">
    <citation type="journal article" date="2020" name="G3 (Bethesda)">
        <title>High-Quality Assemblies for Three Invasive Social Wasps from the &lt;i&gt;Vespula&lt;/i&gt; Genus.</title>
        <authorList>
            <person name="Harrop T.W.R."/>
            <person name="Guhlin J."/>
            <person name="McLaughlin G.M."/>
            <person name="Permina E."/>
            <person name="Stockwell P."/>
            <person name="Gilligan J."/>
            <person name="Le Lec M.F."/>
            <person name="Gruber M.A.M."/>
            <person name="Quinn O."/>
            <person name="Lovegrove M."/>
            <person name="Duncan E.J."/>
            <person name="Remnant E.J."/>
            <person name="Van Eeckhoven J."/>
            <person name="Graham B."/>
            <person name="Knapp R.A."/>
            <person name="Langford K.W."/>
            <person name="Kronenberg Z."/>
            <person name="Press M.O."/>
            <person name="Eacker S.M."/>
            <person name="Wilson-Rankin E.E."/>
            <person name="Purcell J."/>
            <person name="Lester P.J."/>
            <person name="Dearden P.K."/>
        </authorList>
    </citation>
    <scope>NUCLEOTIDE SEQUENCE</scope>
    <source>
        <strain evidence="1">Marl-1</strain>
    </source>
</reference>
<sequence>MSREELRQELDDVGATVNGQRGKYAAADPISNSTLGEIDGCVCAGETIAVIARATFGAVKLSLPRREPLPFHRCFSKEEKKKEEKCKRLEMVDVAVSFTTGNRVYSTNFREIFQEPGHAQTIVSTVRMVDRWEEVGRVDCAREGRLSRLDEYPQGRPWRENESSTCYGKAEYPRCESQTFLPRFGDNFVIAAMNFRGVDFRSLDSFHPRLKNFYRFAD</sequence>
<gene>
    <name evidence="1" type="ORF">HZH66_003861</name>
</gene>
<organism evidence="1 2">
    <name type="scientific">Vespula vulgaris</name>
    <name type="common">Yellow jacket</name>
    <name type="synonym">Wasp</name>
    <dbReference type="NCBI Taxonomy" id="7454"/>
    <lineage>
        <taxon>Eukaryota</taxon>
        <taxon>Metazoa</taxon>
        <taxon>Ecdysozoa</taxon>
        <taxon>Arthropoda</taxon>
        <taxon>Hexapoda</taxon>
        <taxon>Insecta</taxon>
        <taxon>Pterygota</taxon>
        <taxon>Neoptera</taxon>
        <taxon>Endopterygota</taxon>
        <taxon>Hymenoptera</taxon>
        <taxon>Apocrita</taxon>
        <taxon>Aculeata</taxon>
        <taxon>Vespoidea</taxon>
        <taxon>Vespidae</taxon>
        <taxon>Vespinae</taxon>
        <taxon>Vespula</taxon>
    </lineage>
</organism>
<accession>A0A834NCG4</accession>
<comment type="caution">
    <text evidence="1">The sequence shown here is derived from an EMBL/GenBank/DDBJ whole genome shotgun (WGS) entry which is preliminary data.</text>
</comment>
<dbReference type="EMBL" id="JACSEA010000003">
    <property type="protein sequence ID" value="KAF7404955.1"/>
    <property type="molecule type" value="Genomic_DNA"/>
</dbReference>
<evidence type="ECO:0000313" key="1">
    <source>
        <dbReference type="EMBL" id="KAF7404955.1"/>
    </source>
</evidence>
<protein>
    <submittedName>
        <fullName evidence="1">Uncharacterized protein</fullName>
    </submittedName>
</protein>
<proteinExistence type="predicted"/>
<dbReference type="AlphaFoldDB" id="A0A834NCG4"/>
<keyword evidence="2" id="KW-1185">Reference proteome</keyword>
<evidence type="ECO:0000313" key="2">
    <source>
        <dbReference type="Proteomes" id="UP000614350"/>
    </source>
</evidence>
<dbReference type="Proteomes" id="UP000614350">
    <property type="component" value="Unassembled WGS sequence"/>
</dbReference>